<dbReference type="Pfam" id="PF07751">
    <property type="entry name" value="Abi_2"/>
    <property type="match status" value="1"/>
</dbReference>
<organism evidence="1 2">
    <name type="scientific">Lacticaseibacillus baoqingensis</name>
    <dbReference type="NCBI Taxonomy" id="2486013"/>
    <lineage>
        <taxon>Bacteria</taxon>
        <taxon>Bacillati</taxon>
        <taxon>Bacillota</taxon>
        <taxon>Bacilli</taxon>
        <taxon>Lactobacillales</taxon>
        <taxon>Lactobacillaceae</taxon>
        <taxon>Lacticaseibacillus</taxon>
    </lineage>
</organism>
<dbReference type="EMBL" id="JBHTON010000014">
    <property type="protein sequence ID" value="MFD1484701.1"/>
    <property type="molecule type" value="Genomic_DNA"/>
</dbReference>
<dbReference type="RefSeq" id="WP_125753637.1">
    <property type="nucleotide sequence ID" value="NZ_JBHTON010000014.1"/>
</dbReference>
<evidence type="ECO:0000313" key="1">
    <source>
        <dbReference type="EMBL" id="MFD1484701.1"/>
    </source>
</evidence>
<accession>A0ABW4E8C1</accession>
<reference evidence="2" key="1">
    <citation type="journal article" date="2019" name="Int. J. Syst. Evol. Microbiol.">
        <title>The Global Catalogue of Microorganisms (GCM) 10K type strain sequencing project: providing services to taxonomists for standard genome sequencing and annotation.</title>
        <authorList>
            <consortium name="The Broad Institute Genomics Platform"/>
            <consortium name="The Broad Institute Genome Sequencing Center for Infectious Disease"/>
            <person name="Wu L."/>
            <person name="Ma J."/>
        </authorList>
    </citation>
    <scope>NUCLEOTIDE SEQUENCE [LARGE SCALE GENOMIC DNA]</scope>
    <source>
        <strain evidence="2">CCM 8903</strain>
    </source>
</reference>
<proteinExistence type="predicted"/>
<dbReference type="InterPro" id="IPR011664">
    <property type="entry name" value="Abi_system_AbiD/AbiF-like"/>
</dbReference>
<keyword evidence="2" id="KW-1185">Reference proteome</keyword>
<name>A0ABW4E8C1_9LACO</name>
<dbReference type="Proteomes" id="UP001597252">
    <property type="component" value="Unassembled WGS sequence"/>
</dbReference>
<comment type="caution">
    <text evidence="1">The sequence shown here is derived from an EMBL/GenBank/DDBJ whole genome shotgun (WGS) entry which is preliminary data.</text>
</comment>
<protein>
    <submittedName>
        <fullName evidence="1">Abi family protein</fullName>
    </submittedName>
</protein>
<sequence length="322" mass="37270">MKKGKSTDALMRHIRDKHSIDVGGSSDKRALLDMGYYHGYKAYRLTSNNQKMELSEFRQVQAIYEFDSSVKSLLYPRMMRVETALKNRTIAIVSNGIDPSIDAVFQTSLNRYKEETSKKKYKERITDRLRLKNTIDELIAQRYGSSVMIQHYMHKGEGVPIWAIFELFSMAEFGSFLDVMNGNKRIELSQNVGVYDGSIDTDATFIVRHVFLLKDLRNAIAHNNIVFDCRFKKDKVRDTVTHQLESELGVSQITFETLTDYVALLVYYLRALRMPKREISRFIKEYAEAVTEFQKSVGSQDIFDLVLSTSVFNKIKKLKECL</sequence>
<gene>
    <name evidence="1" type="ORF">ACFQ5J_05610</name>
</gene>
<evidence type="ECO:0000313" key="2">
    <source>
        <dbReference type="Proteomes" id="UP001597252"/>
    </source>
</evidence>